<gene>
    <name evidence="2" type="ORF">CDAR_480221</name>
</gene>
<protein>
    <submittedName>
        <fullName evidence="2">Uncharacterized protein</fullName>
    </submittedName>
</protein>
<evidence type="ECO:0000313" key="2">
    <source>
        <dbReference type="EMBL" id="GIY63648.1"/>
    </source>
</evidence>
<dbReference type="AlphaFoldDB" id="A0AAV4V1C7"/>
<feature type="compositionally biased region" description="Polar residues" evidence="1">
    <location>
        <begin position="28"/>
        <end position="67"/>
    </location>
</feature>
<evidence type="ECO:0000256" key="1">
    <source>
        <dbReference type="SAM" id="MobiDB-lite"/>
    </source>
</evidence>
<name>A0AAV4V1C7_9ARAC</name>
<sequence length="138" mass="15041">MSKITKPGHSNRITSEASHRKIPFTMRRSVNPQTTLGRNQDGTSTNLSLVSGPAINSNPSQRQSPSCIRSPENISGEDLQGLNQNKEANTGFNEVADAEQEKMAPIKDVEINQLSRCSRVPATLPKARRSNDLQAADT</sequence>
<keyword evidence="3" id="KW-1185">Reference proteome</keyword>
<proteinExistence type="predicted"/>
<evidence type="ECO:0000313" key="3">
    <source>
        <dbReference type="Proteomes" id="UP001054837"/>
    </source>
</evidence>
<comment type="caution">
    <text evidence="2">The sequence shown here is derived from an EMBL/GenBank/DDBJ whole genome shotgun (WGS) entry which is preliminary data.</text>
</comment>
<dbReference type="Proteomes" id="UP001054837">
    <property type="component" value="Unassembled WGS sequence"/>
</dbReference>
<accession>A0AAV4V1C7</accession>
<dbReference type="EMBL" id="BPLQ01012203">
    <property type="protein sequence ID" value="GIY63648.1"/>
    <property type="molecule type" value="Genomic_DNA"/>
</dbReference>
<reference evidence="2 3" key="1">
    <citation type="submission" date="2021-06" db="EMBL/GenBank/DDBJ databases">
        <title>Caerostris darwini draft genome.</title>
        <authorList>
            <person name="Kono N."/>
            <person name="Arakawa K."/>
        </authorList>
    </citation>
    <scope>NUCLEOTIDE SEQUENCE [LARGE SCALE GENOMIC DNA]</scope>
</reference>
<organism evidence="2 3">
    <name type="scientific">Caerostris darwini</name>
    <dbReference type="NCBI Taxonomy" id="1538125"/>
    <lineage>
        <taxon>Eukaryota</taxon>
        <taxon>Metazoa</taxon>
        <taxon>Ecdysozoa</taxon>
        <taxon>Arthropoda</taxon>
        <taxon>Chelicerata</taxon>
        <taxon>Arachnida</taxon>
        <taxon>Araneae</taxon>
        <taxon>Araneomorphae</taxon>
        <taxon>Entelegynae</taxon>
        <taxon>Araneoidea</taxon>
        <taxon>Araneidae</taxon>
        <taxon>Caerostris</taxon>
    </lineage>
</organism>
<feature type="region of interest" description="Disordered" evidence="1">
    <location>
        <begin position="1"/>
        <end position="88"/>
    </location>
</feature>